<dbReference type="InterPro" id="IPR032485">
    <property type="entry name" value="LRP1-like_beta_prop"/>
</dbReference>
<feature type="domain" description="Prolow-density lipoprotein receptor-related protein 1-like beta-propeller" evidence="1">
    <location>
        <begin position="37"/>
        <end position="180"/>
    </location>
</feature>
<keyword evidence="3" id="KW-1185">Reference proteome</keyword>
<dbReference type="Gene3D" id="2.60.40.1080">
    <property type="match status" value="1"/>
</dbReference>
<dbReference type="Pfam" id="PF16472">
    <property type="entry name" value="DUF5050"/>
    <property type="match status" value="1"/>
</dbReference>
<comment type="caution">
    <text evidence="2">The sequence shown here is derived from an EMBL/GenBank/DDBJ whole genome shotgun (WGS) entry which is preliminary data.</text>
</comment>
<dbReference type="SUPFAM" id="SSF63825">
    <property type="entry name" value="YWTD domain"/>
    <property type="match status" value="1"/>
</dbReference>
<dbReference type="OrthoDB" id="27389at2"/>
<dbReference type="RefSeq" id="WP_161259929.1">
    <property type="nucleotide sequence ID" value="NZ_WXEY01000038.1"/>
</dbReference>
<evidence type="ECO:0000313" key="3">
    <source>
        <dbReference type="Proteomes" id="UP000463470"/>
    </source>
</evidence>
<dbReference type="AlphaFoldDB" id="A0A845L8R6"/>
<dbReference type="EMBL" id="WXEY01000038">
    <property type="protein sequence ID" value="MZP31415.1"/>
    <property type="molecule type" value="Genomic_DNA"/>
</dbReference>
<name>A0A845L8R6_9FIRM</name>
<proteinExistence type="predicted"/>
<accession>A0A845L8R6</accession>
<dbReference type="Proteomes" id="UP000463470">
    <property type="component" value="Unassembled WGS sequence"/>
</dbReference>
<reference evidence="2 3" key="1">
    <citation type="submission" date="2020-01" db="EMBL/GenBank/DDBJ databases">
        <title>Whole-genome sequence of Heliobacterium undosum DSM 13378.</title>
        <authorList>
            <person name="Kyndt J.A."/>
            <person name="Meyer T.E."/>
        </authorList>
    </citation>
    <scope>NUCLEOTIDE SEQUENCE [LARGE SCALE GENOMIC DNA]</scope>
    <source>
        <strain evidence="2 3">DSM 13378</strain>
    </source>
</reference>
<protein>
    <submittedName>
        <fullName evidence="2">DUF5050 domain-containing protein</fullName>
    </submittedName>
</protein>
<evidence type="ECO:0000313" key="2">
    <source>
        <dbReference type="EMBL" id="MZP31415.1"/>
    </source>
</evidence>
<evidence type="ECO:0000259" key="1">
    <source>
        <dbReference type="Pfam" id="PF16472"/>
    </source>
</evidence>
<sequence length="439" mass="50632">MHVITRFALVGLLLLTVFFSTGLTVYANNVEEKTDQQWYYFLSHRNSKDPYKIYKVKSDGSELQPVTDDMAYKIQVIDDWIYYMKISEIETWARGIQKGELYKIKNDGTSKYKFDLGKDKHGVEKAIYDFFVSDNSIYCAISNTHEIYKIDTDDKNRAKITEDKTFRLLVKGDTLYYFKQPEAYWKNNKWEWDYSNIGIYSMKTDGSSKRKIADMRDVDDIVIKGEKLIVYDGYNEYGNDPVQSIEFQYTNELRGSTQVIDLKSMKKEKHPQHLLYIIDSIGEWTYCIDEASKNVYKVNDKTLSKSIVKSLPNDIIGVLSLLRTNNHVSIVYRNQNEGINVVRINLQESTEKENLSKLVVSKKTIEIPFYALEPAKITLTAIYEDGTKKDITEEAVWNSKDSDVAIVSKGKVYSGILGETIIIATYNGISESMRVVVCN</sequence>
<gene>
    <name evidence="2" type="ORF">GTO91_17100</name>
</gene>
<organism evidence="2 3">
    <name type="scientific">Heliomicrobium undosum</name>
    <dbReference type="NCBI Taxonomy" id="121734"/>
    <lineage>
        <taxon>Bacteria</taxon>
        <taxon>Bacillati</taxon>
        <taxon>Bacillota</taxon>
        <taxon>Clostridia</taxon>
        <taxon>Eubacteriales</taxon>
        <taxon>Heliobacteriaceae</taxon>
        <taxon>Heliomicrobium</taxon>
    </lineage>
</organism>